<reference evidence="6 7" key="1">
    <citation type="journal article" date="2023" name="Commun. Biol.">
        <title>Genome analysis of Parmales, the sister group of diatoms, reveals the evolutionary specialization of diatoms from phago-mixotrophs to photoautotrophs.</title>
        <authorList>
            <person name="Ban H."/>
            <person name="Sato S."/>
            <person name="Yoshikawa S."/>
            <person name="Yamada K."/>
            <person name="Nakamura Y."/>
            <person name="Ichinomiya M."/>
            <person name="Sato N."/>
            <person name="Blanc-Mathieu R."/>
            <person name="Endo H."/>
            <person name="Kuwata A."/>
            <person name="Ogata H."/>
        </authorList>
    </citation>
    <scope>NUCLEOTIDE SEQUENCE [LARGE SCALE GENOMIC DNA]</scope>
</reference>
<evidence type="ECO:0000313" key="7">
    <source>
        <dbReference type="Proteomes" id="UP001165060"/>
    </source>
</evidence>
<dbReference type="EMBL" id="BRYB01000274">
    <property type="protein sequence ID" value="GMI26752.1"/>
    <property type="molecule type" value="Genomic_DNA"/>
</dbReference>
<feature type="compositionally biased region" description="Low complexity" evidence="4">
    <location>
        <begin position="273"/>
        <end position="283"/>
    </location>
</feature>
<dbReference type="InterPro" id="IPR019786">
    <property type="entry name" value="Zinc_finger_PHD-type_CS"/>
</dbReference>
<keyword evidence="7" id="KW-1185">Reference proteome</keyword>
<dbReference type="InterPro" id="IPR013083">
    <property type="entry name" value="Znf_RING/FYVE/PHD"/>
</dbReference>
<name>A0ABQ6MIY9_9STRA</name>
<comment type="caution">
    <text evidence="6">The sequence shown here is derived from an EMBL/GenBank/DDBJ whole genome shotgun (WGS) entry which is preliminary data.</text>
</comment>
<dbReference type="SMART" id="SM00249">
    <property type="entry name" value="PHD"/>
    <property type="match status" value="1"/>
</dbReference>
<dbReference type="SUPFAM" id="SSF57903">
    <property type="entry name" value="FYVE/PHD zinc finger"/>
    <property type="match status" value="1"/>
</dbReference>
<sequence>MATRLADFIEKNGGERSLAREVEVFVAYRAFDGKRVDYNYRLHGKRLKTTTMVAEALGMKAPFTPLAPRKRSPKPAASDASEKTKTPATPIAPPAAFLLPPPTPSTPHYSRNHRVLVPPLLAYANSIKTKRFEEEHDNDCCVCGDGGELMCCEFCTNAVHPSCHTTFAAYELERGETAFDLGGEEDADFVCDFCAMRLVGLVKKKAAKTPGFPAEKFIQYKGSDDAYAAEDDVPRPAKSGGKKRGATPASASEKKREGKRAGKRVKYEDDASSSDSSSSSSSDSDSEPEPAPSPKKKKRKKTGELMVRALPPPTFPPCASDAGPGGLSCCDACFALFADTVLAAAAKNVESRLVQDKAAQVSELRERLGKELLELRELQEKHKDKV</sequence>
<gene>
    <name evidence="6" type="ORF">TeGR_g8567</name>
</gene>
<evidence type="ECO:0000256" key="4">
    <source>
        <dbReference type="SAM" id="MobiDB-lite"/>
    </source>
</evidence>
<feature type="compositionally biased region" description="Basic and acidic residues" evidence="4">
    <location>
        <begin position="252"/>
        <end position="269"/>
    </location>
</feature>
<evidence type="ECO:0000256" key="2">
    <source>
        <dbReference type="ARBA" id="ARBA00022771"/>
    </source>
</evidence>
<dbReference type="Gene3D" id="3.30.40.10">
    <property type="entry name" value="Zinc/RING finger domain, C3HC4 (zinc finger)"/>
    <property type="match status" value="1"/>
</dbReference>
<evidence type="ECO:0000313" key="6">
    <source>
        <dbReference type="EMBL" id="GMI26752.1"/>
    </source>
</evidence>
<keyword evidence="1" id="KW-0479">Metal-binding</keyword>
<keyword evidence="3" id="KW-0862">Zinc</keyword>
<feature type="compositionally biased region" description="Low complexity" evidence="4">
    <location>
        <begin position="86"/>
        <end position="96"/>
    </location>
</feature>
<dbReference type="PROSITE" id="PS01359">
    <property type="entry name" value="ZF_PHD_1"/>
    <property type="match status" value="1"/>
</dbReference>
<dbReference type="InterPro" id="IPR011011">
    <property type="entry name" value="Znf_FYVE_PHD"/>
</dbReference>
<proteinExistence type="predicted"/>
<keyword evidence="2" id="KW-0863">Zinc-finger</keyword>
<feature type="domain" description="Zinc finger PHD-type" evidence="5">
    <location>
        <begin position="139"/>
        <end position="195"/>
    </location>
</feature>
<dbReference type="InterPro" id="IPR001965">
    <property type="entry name" value="Znf_PHD"/>
</dbReference>
<accession>A0ABQ6MIY9</accession>
<protein>
    <recommendedName>
        <fullName evidence="5">Zinc finger PHD-type domain-containing protein</fullName>
    </recommendedName>
</protein>
<evidence type="ECO:0000259" key="5">
    <source>
        <dbReference type="SMART" id="SM00249"/>
    </source>
</evidence>
<feature type="region of interest" description="Disordered" evidence="4">
    <location>
        <begin position="229"/>
        <end position="303"/>
    </location>
</feature>
<evidence type="ECO:0000256" key="1">
    <source>
        <dbReference type="ARBA" id="ARBA00022723"/>
    </source>
</evidence>
<dbReference type="Proteomes" id="UP001165060">
    <property type="component" value="Unassembled WGS sequence"/>
</dbReference>
<feature type="region of interest" description="Disordered" evidence="4">
    <location>
        <begin position="64"/>
        <end position="96"/>
    </location>
</feature>
<evidence type="ECO:0000256" key="3">
    <source>
        <dbReference type="ARBA" id="ARBA00022833"/>
    </source>
</evidence>
<organism evidence="6 7">
    <name type="scientific">Tetraparma gracilis</name>
    <dbReference type="NCBI Taxonomy" id="2962635"/>
    <lineage>
        <taxon>Eukaryota</taxon>
        <taxon>Sar</taxon>
        <taxon>Stramenopiles</taxon>
        <taxon>Ochrophyta</taxon>
        <taxon>Bolidophyceae</taxon>
        <taxon>Parmales</taxon>
        <taxon>Triparmaceae</taxon>
        <taxon>Tetraparma</taxon>
    </lineage>
</organism>